<dbReference type="GO" id="GO:0006351">
    <property type="term" value="P:DNA-templated transcription"/>
    <property type="evidence" value="ECO:0007669"/>
    <property type="project" value="TreeGrafter"/>
</dbReference>
<keyword evidence="1" id="KW-0472">Membrane</keyword>
<evidence type="ECO:0000313" key="3">
    <source>
        <dbReference type="EMBL" id="OGG52893.1"/>
    </source>
</evidence>
<sequence length="192" mass="22612">MGKLENEARYERRKGYLQQALLAAVAIPGLLLVATAAPNVLQLIERLPGNKYKFNYRMKSVASRLAQRKLVRFVERNGRKYMEITEAGRQVLEMEQQKRTFEKRSRRRWDKRWRMIIFDIPEKYRATRSRLRVMLRSLGFVQLQGSVWVYPHDCEEVIALLKSELRVGASVLYTIVEKIENDAALKDHFGLR</sequence>
<proteinExistence type="predicted"/>
<reference evidence="3 4" key="1">
    <citation type="journal article" date="2016" name="Nat. Commun.">
        <title>Thousands of microbial genomes shed light on interconnected biogeochemical processes in an aquifer system.</title>
        <authorList>
            <person name="Anantharaman K."/>
            <person name="Brown C.T."/>
            <person name="Hug L.A."/>
            <person name="Sharon I."/>
            <person name="Castelle C.J."/>
            <person name="Probst A.J."/>
            <person name="Thomas B.C."/>
            <person name="Singh A."/>
            <person name="Wilkins M.J."/>
            <person name="Karaoz U."/>
            <person name="Brodie E.L."/>
            <person name="Williams K.H."/>
            <person name="Hubbard S.S."/>
            <person name="Banfield J.F."/>
        </authorList>
    </citation>
    <scope>NUCLEOTIDE SEQUENCE [LARGE SCALE GENOMIC DNA]</scope>
</reference>
<dbReference type="EMBL" id="MFKT01000021">
    <property type="protein sequence ID" value="OGG52893.1"/>
    <property type="molecule type" value="Genomic_DNA"/>
</dbReference>
<dbReference type="Proteomes" id="UP000176863">
    <property type="component" value="Unassembled WGS sequence"/>
</dbReference>
<organism evidence="3 4">
    <name type="scientific">Candidatus Kaiserbacteria bacterium RIFCSPHIGHO2_01_FULL_53_29</name>
    <dbReference type="NCBI Taxonomy" id="1798480"/>
    <lineage>
        <taxon>Bacteria</taxon>
        <taxon>Candidatus Kaiseribacteriota</taxon>
    </lineage>
</organism>
<evidence type="ECO:0000259" key="2">
    <source>
        <dbReference type="Pfam" id="PF20803"/>
    </source>
</evidence>
<evidence type="ECO:0000256" key="1">
    <source>
        <dbReference type="SAM" id="Phobius"/>
    </source>
</evidence>
<feature type="domain" description="Transcriptional repressor PaaX-like central Cas2-like" evidence="2">
    <location>
        <begin position="107"/>
        <end position="178"/>
    </location>
</feature>
<dbReference type="PANTHER" id="PTHR30319">
    <property type="entry name" value="PHENYLACETIC ACID REGULATOR-RELATED TRANSCRIPTIONAL REPRESSOR"/>
    <property type="match status" value="1"/>
</dbReference>
<keyword evidence="1" id="KW-1133">Transmembrane helix</keyword>
<keyword evidence="1" id="KW-0812">Transmembrane</keyword>
<dbReference type="AlphaFoldDB" id="A0A1F6CUQ6"/>
<gene>
    <name evidence="3" type="ORF">A2851_04365</name>
</gene>
<comment type="caution">
    <text evidence="3">The sequence shown here is derived from an EMBL/GenBank/DDBJ whole genome shotgun (WGS) entry which is preliminary data.</text>
</comment>
<name>A0A1F6CUQ6_9BACT</name>
<protein>
    <recommendedName>
        <fullName evidence="2">Transcriptional repressor PaaX-like central Cas2-like domain-containing protein</fullName>
    </recommendedName>
</protein>
<dbReference type="Pfam" id="PF20803">
    <property type="entry name" value="PaaX_M"/>
    <property type="match status" value="1"/>
</dbReference>
<dbReference type="Gene3D" id="3.30.70.2650">
    <property type="match status" value="1"/>
</dbReference>
<feature type="transmembrane region" description="Helical" evidence="1">
    <location>
        <begin position="20"/>
        <end position="41"/>
    </location>
</feature>
<evidence type="ECO:0000313" key="4">
    <source>
        <dbReference type="Proteomes" id="UP000176863"/>
    </source>
</evidence>
<dbReference type="STRING" id="1798480.A2851_04365"/>
<dbReference type="PANTHER" id="PTHR30319:SF1">
    <property type="entry name" value="TRANSCRIPTIONAL REPRESSOR PAAX"/>
    <property type="match status" value="1"/>
</dbReference>
<dbReference type="InterPro" id="IPR048846">
    <property type="entry name" value="PaaX-like_central"/>
</dbReference>
<accession>A0A1F6CUQ6</accession>